<comment type="caution">
    <text evidence="2">The sequence shown here is derived from an EMBL/GenBank/DDBJ whole genome shotgun (WGS) entry which is preliminary data.</text>
</comment>
<protein>
    <submittedName>
        <fullName evidence="2">Tryptophan-rich sensory protein</fullName>
    </submittedName>
</protein>
<dbReference type="PANTHER" id="PTHR33802">
    <property type="entry name" value="SI:CH211-161H7.5-RELATED"/>
    <property type="match status" value="1"/>
</dbReference>
<gene>
    <name evidence="2" type="ORF">H0486_06200</name>
</gene>
<feature type="transmembrane region" description="Helical" evidence="1">
    <location>
        <begin position="181"/>
        <end position="200"/>
    </location>
</feature>
<feature type="transmembrane region" description="Helical" evidence="1">
    <location>
        <begin position="110"/>
        <end position="133"/>
    </location>
</feature>
<feature type="transmembrane region" description="Helical" evidence="1">
    <location>
        <begin position="205"/>
        <end position="223"/>
    </location>
</feature>
<organism evidence="2 3">
    <name type="scientific">Variimorphobacter saccharofermentans</name>
    <dbReference type="NCBI Taxonomy" id="2755051"/>
    <lineage>
        <taxon>Bacteria</taxon>
        <taxon>Bacillati</taxon>
        <taxon>Bacillota</taxon>
        <taxon>Clostridia</taxon>
        <taxon>Lachnospirales</taxon>
        <taxon>Lachnospiraceae</taxon>
        <taxon>Variimorphobacter</taxon>
    </lineage>
</organism>
<feature type="transmembrane region" description="Helical" evidence="1">
    <location>
        <begin position="84"/>
        <end position="104"/>
    </location>
</feature>
<feature type="transmembrane region" description="Helical" evidence="1">
    <location>
        <begin position="7"/>
        <end position="31"/>
    </location>
</feature>
<keyword evidence="3" id="KW-1185">Reference proteome</keyword>
<sequence length="261" mass="30088">MGNESILGKLLTIVSFIIMVLVNILANILPINNMRTMELYESYPNLFMPASYTYIIWIPLSLLLCAFSIYQFNGKLQSRIAPEVFMNIRIMFSLSSLCNVAWVFAWHYDFIALSVVLVAGMLGCMTYIGVTLTNEVYSIKDYIFIRIPFGIYRAWLTIATIMNITVLLVSIRWQGFGLSESLWTIIILVMTLLVVSLRIVKFQDIAYCLTVIWSLIGIFVNHYSKTHLNRQYPEIMIALVIIIIVMMVETGYLIIYKKKNR</sequence>
<accession>A0A839JYJ2</accession>
<reference evidence="2 3" key="1">
    <citation type="submission" date="2020-07" db="EMBL/GenBank/DDBJ databases">
        <title>Characterization and genome sequencing of isolate MD1, a novel member within the family Lachnospiraceae.</title>
        <authorList>
            <person name="Rettenmaier R."/>
            <person name="Di Bello L."/>
            <person name="Zinser C."/>
            <person name="Scheitz K."/>
            <person name="Liebl W."/>
            <person name="Zverlov V."/>
        </authorList>
    </citation>
    <scope>NUCLEOTIDE SEQUENCE [LARGE SCALE GENOMIC DNA]</scope>
    <source>
        <strain evidence="2 3">MD1</strain>
    </source>
</reference>
<proteinExistence type="predicted"/>
<feature type="transmembrane region" description="Helical" evidence="1">
    <location>
        <begin position="51"/>
        <end position="72"/>
    </location>
</feature>
<evidence type="ECO:0000313" key="3">
    <source>
        <dbReference type="Proteomes" id="UP000574276"/>
    </source>
</evidence>
<dbReference type="PANTHER" id="PTHR33802:SF1">
    <property type="entry name" value="XK-RELATED PROTEIN"/>
    <property type="match status" value="1"/>
</dbReference>
<dbReference type="RefSeq" id="WP_228352186.1">
    <property type="nucleotide sequence ID" value="NZ_JACEGA010000001.1"/>
</dbReference>
<evidence type="ECO:0000313" key="2">
    <source>
        <dbReference type="EMBL" id="MBB2182466.1"/>
    </source>
</evidence>
<evidence type="ECO:0000256" key="1">
    <source>
        <dbReference type="SAM" id="Phobius"/>
    </source>
</evidence>
<dbReference type="AlphaFoldDB" id="A0A839JYJ2"/>
<name>A0A839JYJ2_9FIRM</name>
<dbReference type="EMBL" id="JACEGA010000001">
    <property type="protein sequence ID" value="MBB2182466.1"/>
    <property type="molecule type" value="Genomic_DNA"/>
</dbReference>
<dbReference type="Proteomes" id="UP000574276">
    <property type="component" value="Unassembled WGS sequence"/>
</dbReference>
<feature type="transmembrane region" description="Helical" evidence="1">
    <location>
        <begin position="235"/>
        <end position="255"/>
    </location>
</feature>
<keyword evidence="1" id="KW-0472">Membrane</keyword>
<keyword evidence="1" id="KW-1133">Transmembrane helix</keyword>
<feature type="transmembrane region" description="Helical" evidence="1">
    <location>
        <begin position="154"/>
        <end position="175"/>
    </location>
</feature>
<keyword evidence="1" id="KW-0812">Transmembrane</keyword>